<evidence type="ECO:0000313" key="2">
    <source>
        <dbReference type="Proteomes" id="UP000231143"/>
    </source>
</evidence>
<feature type="non-terminal residue" evidence="1">
    <location>
        <position position="1"/>
    </location>
</feature>
<reference evidence="1 2" key="1">
    <citation type="submission" date="2017-09" db="EMBL/GenBank/DDBJ databases">
        <title>Depth-based differentiation of microbial function through sediment-hosted aquifers and enrichment of novel symbionts in the deep terrestrial subsurface.</title>
        <authorList>
            <person name="Probst A.J."/>
            <person name="Ladd B."/>
            <person name="Jarett J.K."/>
            <person name="Geller-Mcgrath D.E."/>
            <person name="Sieber C.M."/>
            <person name="Emerson J.B."/>
            <person name="Anantharaman K."/>
            <person name="Thomas B.C."/>
            <person name="Malmstrom R."/>
            <person name="Stieglmeier M."/>
            <person name="Klingl A."/>
            <person name="Woyke T."/>
            <person name="Ryan C.M."/>
            <person name="Banfield J.F."/>
        </authorList>
    </citation>
    <scope>NUCLEOTIDE SEQUENCE [LARGE SCALE GENOMIC DNA]</scope>
    <source>
        <strain evidence="1">CG22_combo_CG10-13_8_21_14_all_36_13</strain>
    </source>
</reference>
<dbReference type="Proteomes" id="UP000231143">
    <property type="component" value="Unassembled WGS sequence"/>
</dbReference>
<protein>
    <submittedName>
        <fullName evidence="1">Uncharacterized protein</fullName>
    </submittedName>
</protein>
<dbReference type="EMBL" id="PCTT01000013">
    <property type="protein sequence ID" value="PIP87306.1"/>
    <property type="molecule type" value="Genomic_DNA"/>
</dbReference>
<accession>A0A2H0DYQ1</accession>
<proteinExistence type="predicted"/>
<organism evidence="1 2">
    <name type="scientific">Candidatus Campbellbacteria bacterium CG22_combo_CG10-13_8_21_14_all_36_13</name>
    <dbReference type="NCBI Taxonomy" id="1974529"/>
    <lineage>
        <taxon>Bacteria</taxon>
        <taxon>Candidatus Campbelliibacteriota</taxon>
    </lineage>
</organism>
<dbReference type="AlphaFoldDB" id="A0A2H0DYQ1"/>
<gene>
    <name evidence="1" type="ORF">COW81_01140</name>
</gene>
<sequence>CLTSENHQQELFIRIIGELLSVGTYLVQKFLKEHEEKEKHKDDYDKVAKLKKLTVVELETLLAPVFEKEGYVKLQFGTPDMDKDLFMPFTVYDTKSDRRDRESSLALQKIARVALTDTNWRLMSDGISYRSGILTGRLRAYEREEDLLKLVQNL</sequence>
<comment type="caution">
    <text evidence="1">The sequence shown here is derived from an EMBL/GenBank/DDBJ whole genome shotgun (WGS) entry which is preliminary data.</text>
</comment>
<evidence type="ECO:0000313" key="1">
    <source>
        <dbReference type="EMBL" id="PIP87306.1"/>
    </source>
</evidence>
<name>A0A2H0DYQ1_9BACT</name>